<feature type="region of interest" description="Disordered" evidence="1">
    <location>
        <begin position="24"/>
        <end position="84"/>
    </location>
</feature>
<dbReference type="EC" id="2.3.2.3" evidence="3"/>
<dbReference type="AlphaFoldDB" id="X8DDM0"/>
<dbReference type="GO" id="GO:0050071">
    <property type="term" value="F:phosphatidylglycerol lysyltransferase activity"/>
    <property type="evidence" value="ECO:0007669"/>
    <property type="project" value="UniProtKB-EC"/>
</dbReference>
<name>X8DDM0_MYCXE</name>
<evidence type="ECO:0000256" key="2">
    <source>
        <dbReference type="SAM" id="SignalP"/>
    </source>
</evidence>
<dbReference type="PATRIC" id="fig|1299334.3.peg.1963"/>
<keyword evidence="2" id="KW-0732">Signal</keyword>
<reference evidence="3" key="1">
    <citation type="submission" date="2014-01" db="EMBL/GenBank/DDBJ databases">
        <authorList>
            <person name="Brown-Elliot B."/>
            <person name="Wallace R."/>
            <person name="Lenaerts A."/>
            <person name="Ordway D."/>
            <person name="DeGroote M.A."/>
            <person name="Parker T."/>
            <person name="Sizemore C."/>
            <person name="Tallon L.J."/>
            <person name="Sadzewicz L.K."/>
            <person name="Sengamalay N."/>
            <person name="Fraser C.M."/>
            <person name="Hine E."/>
            <person name="Shefchek K.A."/>
            <person name="Das S.P."/>
            <person name="Tettelin H."/>
        </authorList>
    </citation>
    <scope>NUCLEOTIDE SEQUENCE [LARGE SCALE GENOMIC DNA]</scope>
    <source>
        <strain evidence="3">4042</strain>
    </source>
</reference>
<keyword evidence="3" id="KW-0808">Transferase</keyword>
<keyword evidence="3" id="KW-0012">Acyltransferase</keyword>
<proteinExistence type="predicted"/>
<sequence length="84" mass="8549">MFGALALIAAAIVLFQSQRAENALTGEDESAIRGCSSCTDTTTPWATSRPAATSRWCSPPTDAPPSPTGWRSASASPAAIPSGP</sequence>
<organism evidence="3">
    <name type="scientific">Mycobacterium xenopi 4042</name>
    <dbReference type="NCBI Taxonomy" id="1299334"/>
    <lineage>
        <taxon>Bacteria</taxon>
        <taxon>Bacillati</taxon>
        <taxon>Actinomycetota</taxon>
        <taxon>Actinomycetes</taxon>
        <taxon>Mycobacteriales</taxon>
        <taxon>Mycobacteriaceae</taxon>
        <taxon>Mycobacterium</taxon>
    </lineage>
</organism>
<feature type="compositionally biased region" description="Low complexity" evidence="1">
    <location>
        <begin position="72"/>
        <end position="84"/>
    </location>
</feature>
<dbReference type="EMBL" id="JAOB01000017">
    <property type="protein sequence ID" value="EUA66171.1"/>
    <property type="molecule type" value="Genomic_DNA"/>
</dbReference>
<feature type="signal peptide" evidence="2">
    <location>
        <begin position="1"/>
        <end position="22"/>
    </location>
</feature>
<evidence type="ECO:0000313" key="3">
    <source>
        <dbReference type="EMBL" id="EUA66171.1"/>
    </source>
</evidence>
<gene>
    <name evidence="3" type="ORF">I553_6728</name>
</gene>
<evidence type="ECO:0000256" key="1">
    <source>
        <dbReference type="SAM" id="MobiDB-lite"/>
    </source>
</evidence>
<feature type="chain" id="PRO_5004983853" evidence="2">
    <location>
        <begin position="23"/>
        <end position="84"/>
    </location>
</feature>
<comment type="caution">
    <text evidence="3">The sequence shown here is derived from an EMBL/GenBank/DDBJ whole genome shotgun (WGS) entry which is preliminary data.</text>
</comment>
<protein>
    <submittedName>
        <fullName evidence="3">Lysylphosphatidylglycerol biosynthesis bifunctional LysX domain protein</fullName>
        <ecNumber evidence="3">2.3.2.3</ecNumber>
    </submittedName>
</protein>
<accession>X8DDM0</accession>
<feature type="compositionally biased region" description="Polar residues" evidence="1">
    <location>
        <begin position="36"/>
        <end position="46"/>
    </location>
</feature>